<comment type="caution">
    <text evidence="10">The sequence shown here is derived from an EMBL/GenBank/DDBJ whole genome shotgun (WGS) entry which is preliminary data.</text>
</comment>
<feature type="transmembrane region" description="Helical" evidence="9">
    <location>
        <begin position="35"/>
        <end position="54"/>
    </location>
</feature>
<evidence type="ECO:0000313" key="11">
    <source>
        <dbReference type="Proteomes" id="UP000722459"/>
    </source>
</evidence>
<protein>
    <submittedName>
        <fullName evidence="10">Preprotein translocase subunit Sec61beta</fullName>
    </submittedName>
</protein>
<evidence type="ECO:0000256" key="1">
    <source>
        <dbReference type="ARBA" id="ARBA00006103"/>
    </source>
</evidence>
<comment type="subcellular location">
    <subcellularLocation>
        <location evidence="8">Endomembrane system</location>
        <topology evidence="8">Single-pass membrane protein</topology>
    </subcellularLocation>
</comment>
<evidence type="ECO:0000256" key="4">
    <source>
        <dbReference type="ARBA" id="ARBA00022927"/>
    </source>
</evidence>
<sequence>MVKFTKNKPSEAGGGPSSAIGIMRFFDADSKSPKLSPYFVLGVSLIFVIAMLIWGTMI</sequence>
<dbReference type="GO" id="GO:0015031">
    <property type="term" value="P:protein transport"/>
    <property type="evidence" value="ECO:0007669"/>
    <property type="project" value="UniProtKB-KW"/>
</dbReference>
<evidence type="ECO:0000256" key="5">
    <source>
        <dbReference type="ARBA" id="ARBA00022989"/>
    </source>
</evidence>
<dbReference type="Proteomes" id="UP000722459">
    <property type="component" value="Unassembled WGS sequence"/>
</dbReference>
<dbReference type="Pfam" id="PF03911">
    <property type="entry name" value="Sec61_beta"/>
    <property type="match status" value="1"/>
</dbReference>
<dbReference type="AlphaFoldDB" id="A0A8T5GHE8"/>
<keyword evidence="3 9" id="KW-0812">Transmembrane</keyword>
<evidence type="ECO:0000256" key="3">
    <source>
        <dbReference type="ARBA" id="ARBA00022692"/>
    </source>
</evidence>
<evidence type="ECO:0000256" key="6">
    <source>
        <dbReference type="ARBA" id="ARBA00023010"/>
    </source>
</evidence>
<evidence type="ECO:0000256" key="2">
    <source>
        <dbReference type="ARBA" id="ARBA00022448"/>
    </source>
</evidence>
<dbReference type="EMBL" id="JABJNZ010000064">
    <property type="protein sequence ID" value="MBT4870946.1"/>
    <property type="molecule type" value="Genomic_DNA"/>
</dbReference>
<keyword evidence="4" id="KW-0653">Protein transport</keyword>
<organism evidence="10 11">
    <name type="scientific">Candidatus Iainarchaeum sp</name>
    <dbReference type="NCBI Taxonomy" id="3101447"/>
    <lineage>
        <taxon>Archaea</taxon>
        <taxon>Candidatus Iainarchaeota</taxon>
        <taxon>Candidatus Iainarchaeia</taxon>
        <taxon>Candidatus Iainarchaeales</taxon>
        <taxon>Candidatus Iainarchaeaceae</taxon>
        <taxon>Candidatus Iainarchaeum</taxon>
    </lineage>
</organism>
<evidence type="ECO:0000256" key="8">
    <source>
        <dbReference type="ARBA" id="ARBA00037847"/>
    </source>
</evidence>
<dbReference type="InterPro" id="IPR016482">
    <property type="entry name" value="SecG/Sec61-beta/Sbh"/>
</dbReference>
<proteinExistence type="inferred from homology"/>
<keyword evidence="2" id="KW-0813">Transport</keyword>
<keyword evidence="6" id="KW-0811">Translocation</keyword>
<keyword evidence="7 9" id="KW-0472">Membrane</keyword>
<comment type="similarity">
    <text evidence="1">Belongs to the SEC61-beta family.</text>
</comment>
<keyword evidence="5 9" id="KW-1133">Transmembrane helix</keyword>
<evidence type="ECO:0000256" key="7">
    <source>
        <dbReference type="ARBA" id="ARBA00023136"/>
    </source>
</evidence>
<accession>A0A8T5GHE8</accession>
<name>A0A8T5GHE8_9ARCH</name>
<evidence type="ECO:0000313" key="10">
    <source>
        <dbReference type="EMBL" id="MBT4870946.1"/>
    </source>
</evidence>
<gene>
    <name evidence="10" type="ORF">HON47_05205</name>
</gene>
<evidence type="ECO:0000256" key="9">
    <source>
        <dbReference type="SAM" id="Phobius"/>
    </source>
</evidence>
<reference evidence="10" key="1">
    <citation type="journal article" date="2021" name="ISME J.">
        <title>Mercury methylation by metabolically versatile and cosmopolitan marine bacteria.</title>
        <authorList>
            <person name="Lin H."/>
            <person name="Ascher D.B."/>
            <person name="Myung Y."/>
            <person name="Lamborg C.H."/>
            <person name="Hallam S.J."/>
            <person name="Gionfriddo C.M."/>
            <person name="Holt K.E."/>
            <person name="Moreau J.W."/>
        </authorList>
    </citation>
    <scope>NUCLEOTIDE SEQUENCE</scope>
    <source>
        <strain evidence="10">SI075_bin30</strain>
    </source>
</reference>
<dbReference type="GO" id="GO:0012505">
    <property type="term" value="C:endomembrane system"/>
    <property type="evidence" value="ECO:0007669"/>
    <property type="project" value="UniProtKB-SubCell"/>
</dbReference>